<keyword evidence="4" id="KW-0732">Signal</keyword>
<evidence type="ECO:0000256" key="4">
    <source>
        <dbReference type="ARBA" id="ARBA00022729"/>
    </source>
</evidence>
<proteinExistence type="inferred from homology"/>
<protein>
    <recommendedName>
        <fullName evidence="3 11">Lysophospholipase</fullName>
        <ecNumber evidence="3 11">3.1.1.5</ecNumber>
    </recommendedName>
</protein>
<accession>A0A9W9I358</accession>
<dbReference type="GO" id="GO:0004623">
    <property type="term" value="F:phospholipase A2 activity"/>
    <property type="evidence" value="ECO:0007669"/>
    <property type="project" value="TreeGrafter"/>
</dbReference>
<sequence>MLNWKIQIPLLFVVGFASGLTHFAKLSLDAPTGTLISRAFPDAPNGYTPEKGQCPSPNPSLRTAVNISQHEMNWLQKRQGKRLKAMQTFLTRVNVPDFNATQYFAKNQPASLPNIGIAFSGGGYRALLNGAGAFTAFDERATNSTAPGHLGGLVQSTTYISGLSGGSWLVGSIYTNNFTTVTALLDSNASGVWEFDQSVLSGPTGDAGYFRQLRQNVDGKEEAGFPVSITDYWGRGLSYQLVNATEGGPAYTWSSIASTTQFVDGNVPMPIIIALERAPSEQNLTLNSSVYEFNPWELGTWDPTTYGFMPLEVLGSNFTNGTLASDICISGFDNVGFIMGTSSSLFNQALLQINNTDIQRTLKSLTTSLLQSLNDSSNDVSVYEPNPFFGFNKASNRNAQAEALVLVDGGEDLQNIPFYPLLQANRKVDIVFAIDSSADTPTRWPNGTSMVATYQRNSNSSTISNGTAFPSVPDQNTFVNLGLNGRPTFFGCDPTNSTGEPPAPLVVYIPNSPYIYMSNISTLTLELNDTERDKLVLNGYNVATMGNSTEWGICIGCAIISRSLQRTNTSVPSACVDCFHQYCWNGTVNATTPMVYEPRQKIQ</sequence>
<evidence type="ECO:0000313" key="13">
    <source>
        <dbReference type="EMBL" id="KAJ5167099.1"/>
    </source>
</evidence>
<dbReference type="GO" id="GO:0005783">
    <property type="term" value="C:endoplasmic reticulum"/>
    <property type="evidence" value="ECO:0007669"/>
    <property type="project" value="TreeGrafter"/>
</dbReference>
<dbReference type="Gene3D" id="3.40.1090.10">
    <property type="entry name" value="Cytosolic phospholipase A2 catalytic domain"/>
    <property type="match status" value="1"/>
</dbReference>
<comment type="similarity">
    <text evidence="2 11">Belongs to the lysophospholipase family.</text>
</comment>
<evidence type="ECO:0000256" key="8">
    <source>
        <dbReference type="ARBA" id="ARBA00023180"/>
    </source>
</evidence>
<dbReference type="Proteomes" id="UP001149163">
    <property type="component" value="Unassembled WGS sequence"/>
</dbReference>
<evidence type="ECO:0000256" key="10">
    <source>
        <dbReference type="PROSITE-ProRule" id="PRU00555"/>
    </source>
</evidence>
<dbReference type="Pfam" id="PF01735">
    <property type="entry name" value="PLA2_B"/>
    <property type="match status" value="1"/>
</dbReference>
<organism evidence="13 14">
    <name type="scientific">Penicillium canariense</name>
    <dbReference type="NCBI Taxonomy" id="189055"/>
    <lineage>
        <taxon>Eukaryota</taxon>
        <taxon>Fungi</taxon>
        <taxon>Dikarya</taxon>
        <taxon>Ascomycota</taxon>
        <taxon>Pezizomycotina</taxon>
        <taxon>Eurotiomycetes</taxon>
        <taxon>Eurotiomycetidae</taxon>
        <taxon>Eurotiales</taxon>
        <taxon>Aspergillaceae</taxon>
        <taxon>Penicillium</taxon>
    </lineage>
</organism>
<evidence type="ECO:0000256" key="3">
    <source>
        <dbReference type="ARBA" id="ARBA00013274"/>
    </source>
</evidence>
<reference evidence="13" key="2">
    <citation type="journal article" date="2023" name="IMA Fungus">
        <title>Comparative genomic study of the Penicillium genus elucidates a diverse pangenome and 15 lateral gene transfer events.</title>
        <authorList>
            <person name="Petersen C."/>
            <person name="Sorensen T."/>
            <person name="Nielsen M.R."/>
            <person name="Sondergaard T.E."/>
            <person name="Sorensen J.L."/>
            <person name="Fitzpatrick D.A."/>
            <person name="Frisvad J.C."/>
            <person name="Nielsen K.L."/>
        </authorList>
    </citation>
    <scope>NUCLEOTIDE SEQUENCE</scope>
    <source>
        <strain evidence="13">IBT 26290</strain>
    </source>
</reference>
<dbReference type="GO" id="GO:0004622">
    <property type="term" value="F:phosphatidylcholine lysophospholipase activity"/>
    <property type="evidence" value="ECO:0007669"/>
    <property type="project" value="UniProtKB-EC"/>
</dbReference>
<comment type="caution">
    <text evidence="13">The sequence shown here is derived from an EMBL/GenBank/DDBJ whole genome shotgun (WGS) entry which is preliminary data.</text>
</comment>
<dbReference type="PANTHER" id="PTHR10728">
    <property type="entry name" value="CYTOSOLIC PHOSPHOLIPASE A2"/>
    <property type="match status" value="1"/>
</dbReference>
<dbReference type="SMART" id="SM00022">
    <property type="entry name" value="PLAc"/>
    <property type="match status" value="1"/>
</dbReference>
<dbReference type="PANTHER" id="PTHR10728:SF33">
    <property type="entry name" value="LYSOPHOSPHOLIPASE 1-RELATED"/>
    <property type="match status" value="1"/>
</dbReference>
<dbReference type="AlphaFoldDB" id="A0A9W9I358"/>
<gene>
    <name evidence="13" type="ORF">N7482_005880</name>
</gene>
<keyword evidence="6 10" id="KW-0442">Lipid degradation</keyword>
<dbReference type="OrthoDB" id="4084751at2759"/>
<evidence type="ECO:0000256" key="1">
    <source>
        <dbReference type="ARBA" id="ARBA00002169"/>
    </source>
</evidence>
<keyword evidence="14" id="KW-1185">Reference proteome</keyword>
<dbReference type="GeneID" id="81427181"/>
<evidence type="ECO:0000256" key="7">
    <source>
        <dbReference type="ARBA" id="ARBA00023098"/>
    </source>
</evidence>
<name>A0A9W9I358_9EURO</name>
<evidence type="ECO:0000256" key="5">
    <source>
        <dbReference type="ARBA" id="ARBA00022801"/>
    </source>
</evidence>
<dbReference type="EC" id="3.1.1.5" evidence="3 11"/>
<dbReference type="RefSeq" id="XP_056543560.1">
    <property type="nucleotide sequence ID" value="XM_056688005.1"/>
</dbReference>
<feature type="domain" description="PLA2c" evidence="12">
    <location>
        <begin position="53"/>
        <end position="589"/>
    </location>
</feature>
<dbReference type="EMBL" id="JAPQKN010000003">
    <property type="protein sequence ID" value="KAJ5167099.1"/>
    <property type="molecule type" value="Genomic_DNA"/>
</dbReference>
<evidence type="ECO:0000256" key="2">
    <source>
        <dbReference type="ARBA" id="ARBA00008780"/>
    </source>
</evidence>
<evidence type="ECO:0000259" key="12">
    <source>
        <dbReference type="PROSITE" id="PS51210"/>
    </source>
</evidence>
<dbReference type="PROSITE" id="PS51210">
    <property type="entry name" value="PLA2C"/>
    <property type="match status" value="1"/>
</dbReference>
<evidence type="ECO:0000256" key="6">
    <source>
        <dbReference type="ARBA" id="ARBA00022963"/>
    </source>
</evidence>
<reference evidence="13" key="1">
    <citation type="submission" date="2022-11" db="EMBL/GenBank/DDBJ databases">
        <authorList>
            <person name="Petersen C."/>
        </authorList>
    </citation>
    <scope>NUCLEOTIDE SEQUENCE</scope>
    <source>
        <strain evidence="13">IBT 26290</strain>
    </source>
</reference>
<evidence type="ECO:0000256" key="9">
    <source>
        <dbReference type="ARBA" id="ARBA00049531"/>
    </source>
</evidence>
<dbReference type="GO" id="GO:0046475">
    <property type="term" value="P:glycerophospholipid catabolic process"/>
    <property type="evidence" value="ECO:0007669"/>
    <property type="project" value="TreeGrafter"/>
</dbReference>
<evidence type="ECO:0000313" key="14">
    <source>
        <dbReference type="Proteomes" id="UP001149163"/>
    </source>
</evidence>
<dbReference type="GO" id="GO:0005829">
    <property type="term" value="C:cytosol"/>
    <property type="evidence" value="ECO:0007669"/>
    <property type="project" value="TreeGrafter"/>
</dbReference>
<comment type="catalytic activity">
    <reaction evidence="9 11">
        <text>a 1-acyl-sn-glycero-3-phosphocholine + H2O = sn-glycerol 3-phosphocholine + a fatty acid + H(+)</text>
        <dbReference type="Rhea" id="RHEA:15177"/>
        <dbReference type="ChEBI" id="CHEBI:15377"/>
        <dbReference type="ChEBI" id="CHEBI:15378"/>
        <dbReference type="ChEBI" id="CHEBI:16870"/>
        <dbReference type="ChEBI" id="CHEBI:28868"/>
        <dbReference type="ChEBI" id="CHEBI:58168"/>
        <dbReference type="EC" id="3.1.1.5"/>
    </reaction>
</comment>
<dbReference type="SUPFAM" id="SSF52151">
    <property type="entry name" value="FabD/lysophospholipase-like"/>
    <property type="match status" value="1"/>
</dbReference>
<dbReference type="InterPro" id="IPR002642">
    <property type="entry name" value="LysoPLipase_cat_dom"/>
</dbReference>
<dbReference type="FunFam" id="3.40.1090.10:FF:000010">
    <property type="entry name" value="Lysophospholipase"/>
    <property type="match status" value="1"/>
</dbReference>
<keyword evidence="5 10" id="KW-0378">Hydrolase</keyword>
<keyword evidence="8" id="KW-0325">Glycoprotein</keyword>
<keyword evidence="7 10" id="KW-0443">Lipid metabolism</keyword>
<comment type="function">
    <text evidence="1">Catalyzes the release of fatty acids from lysophospholipids.</text>
</comment>
<dbReference type="InterPro" id="IPR016035">
    <property type="entry name" value="Acyl_Trfase/lysoPLipase"/>
</dbReference>
<evidence type="ECO:0000256" key="11">
    <source>
        <dbReference type="RuleBase" id="RU362103"/>
    </source>
</evidence>